<comment type="subunit">
    <text evidence="1">Homotetramer.</text>
</comment>
<dbReference type="InterPro" id="IPR036291">
    <property type="entry name" value="NAD(P)-bd_dom_sf"/>
</dbReference>
<gene>
    <name evidence="5" type="ORF">D0433_08655</name>
</gene>
<dbReference type="InterPro" id="IPR020829">
    <property type="entry name" value="GlycerAld_3-P_DH_cat"/>
</dbReference>
<dbReference type="GO" id="GO:0016620">
    <property type="term" value="F:oxidoreductase activity, acting on the aldehyde or oxo group of donors, NAD or NADP as acceptor"/>
    <property type="evidence" value="ECO:0007669"/>
    <property type="project" value="InterPro"/>
</dbReference>
<dbReference type="AlphaFoldDB" id="A0A395M1V4"/>
<evidence type="ECO:0000256" key="1">
    <source>
        <dbReference type="ARBA" id="ARBA00011881"/>
    </source>
</evidence>
<feature type="domain" description="Glyceraldehyde 3-phosphate dehydrogenase NAD(P) binding" evidence="4">
    <location>
        <begin position="3"/>
        <end position="150"/>
    </location>
</feature>
<comment type="caution">
    <text evidence="5">The sequence shown here is derived from an EMBL/GenBank/DDBJ whole genome shotgun (WGS) entry which is preliminary data.</text>
</comment>
<dbReference type="Pfam" id="PF02800">
    <property type="entry name" value="Gp_dh_C"/>
    <property type="match status" value="1"/>
</dbReference>
<dbReference type="FunFam" id="3.40.50.720:FF:000001">
    <property type="entry name" value="Glyceraldehyde-3-phosphate dehydrogenase"/>
    <property type="match status" value="1"/>
</dbReference>
<dbReference type="CDD" id="cd05214">
    <property type="entry name" value="GAPDH_I_N"/>
    <property type="match status" value="1"/>
</dbReference>
<evidence type="ECO:0000256" key="3">
    <source>
        <dbReference type="RuleBase" id="RU000397"/>
    </source>
</evidence>
<evidence type="ECO:0000256" key="2">
    <source>
        <dbReference type="ARBA" id="ARBA00023002"/>
    </source>
</evidence>
<dbReference type="SMART" id="SM00846">
    <property type="entry name" value="Gp_dh_N"/>
    <property type="match status" value="1"/>
</dbReference>
<evidence type="ECO:0000313" key="5">
    <source>
        <dbReference type="EMBL" id="RFM23894.1"/>
    </source>
</evidence>
<dbReference type="PRINTS" id="PR00078">
    <property type="entry name" value="G3PDHDRGNASE"/>
</dbReference>
<evidence type="ECO:0000313" key="6">
    <source>
        <dbReference type="Proteomes" id="UP000266389"/>
    </source>
</evidence>
<feature type="non-terminal residue" evidence="5">
    <location>
        <position position="199"/>
    </location>
</feature>
<organism evidence="5 6">
    <name type="scientific">Candidatus Thermochlorobacter aerophilus</name>
    <dbReference type="NCBI Taxonomy" id="1868324"/>
    <lineage>
        <taxon>Bacteria</taxon>
        <taxon>Pseudomonadati</taxon>
        <taxon>Chlorobiota</taxon>
        <taxon>Chlorobiia</taxon>
        <taxon>Chlorobiales</taxon>
        <taxon>Candidatus Thermochlorobacteriaceae</taxon>
        <taxon>Candidatus Thermochlorobacter</taxon>
    </lineage>
</organism>
<dbReference type="SUPFAM" id="SSF55347">
    <property type="entry name" value="Glyceraldehyde-3-phosphate dehydrogenase-like, C-terminal domain"/>
    <property type="match status" value="1"/>
</dbReference>
<sequence length="199" mass="21797">MAVRVAINGFGRIGRLLLRAALQRRAALEWVGINDLTDASTLAHLFKYDSVHGRFSGEVRAEGDQLLIDGHAIPVSASPTLEGIPWKDVDIVVEATGKFTRRADAEQHLRYARKVVLTAPPKDSADAIVVLGVNEHTLTGTERIISNASCTTNCVAPMVKVLHDAFGVERAFMVTVHAYTNDQRILDLPHKDLRRARAA</sequence>
<dbReference type="Pfam" id="PF00044">
    <property type="entry name" value="Gp_dh_N"/>
    <property type="match status" value="1"/>
</dbReference>
<dbReference type="GO" id="GO:0051287">
    <property type="term" value="F:NAD binding"/>
    <property type="evidence" value="ECO:0007669"/>
    <property type="project" value="InterPro"/>
</dbReference>
<dbReference type="SUPFAM" id="SSF51735">
    <property type="entry name" value="NAD(P)-binding Rossmann-fold domains"/>
    <property type="match status" value="1"/>
</dbReference>
<comment type="similarity">
    <text evidence="3">Belongs to the glyceraldehyde-3-phosphate dehydrogenase family.</text>
</comment>
<evidence type="ECO:0000259" key="4">
    <source>
        <dbReference type="SMART" id="SM00846"/>
    </source>
</evidence>
<reference evidence="5 6" key="1">
    <citation type="journal article" date="2011" name="ISME J.">
        <title>Community ecology of hot spring cyanobacterial mats: predominant populations and their functional potential.</title>
        <authorList>
            <person name="Klatt C.G."/>
            <person name="Wood J.M."/>
            <person name="Rusch D.B."/>
            <person name="Bateson M.M."/>
            <person name="Hamamura N."/>
            <person name="Heidelberg J.F."/>
            <person name="Grossman A.R."/>
            <person name="Bhaya D."/>
            <person name="Cohan F.M."/>
            <person name="Kuhl M."/>
            <person name="Bryant D.A."/>
            <person name="Ward D.M."/>
        </authorList>
    </citation>
    <scope>NUCLEOTIDE SEQUENCE [LARGE SCALE GENOMIC DNA]</scope>
    <source>
        <strain evidence="5">OS</strain>
    </source>
</reference>
<dbReference type="Proteomes" id="UP000266389">
    <property type="component" value="Unassembled WGS sequence"/>
</dbReference>
<dbReference type="EMBL" id="PHFL01000053">
    <property type="protein sequence ID" value="RFM23894.1"/>
    <property type="molecule type" value="Genomic_DNA"/>
</dbReference>
<dbReference type="InterPro" id="IPR020828">
    <property type="entry name" value="GlycerAld_3-P_DH_NAD(P)-bd"/>
</dbReference>
<dbReference type="Gene3D" id="3.40.50.720">
    <property type="entry name" value="NAD(P)-binding Rossmann-like Domain"/>
    <property type="match status" value="1"/>
</dbReference>
<keyword evidence="2" id="KW-0560">Oxidoreductase</keyword>
<proteinExistence type="inferred from homology"/>
<name>A0A395M1V4_9BACT</name>
<accession>A0A395M1V4</accession>
<dbReference type="PANTHER" id="PTHR43148">
    <property type="entry name" value="GLYCERALDEHYDE-3-PHOSPHATE DEHYDROGENASE 2"/>
    <property type="match status" value="1"/>
</dbReference>
<dbReference type="InterPro" id="IPR020831">
    <property type="entry name" value="GlycerAld/Erythrose_P_DH"/>
</dbReference>
<protein>
    <submittedName>
        <fullName evidence="5">Aldehyde dehydrogenase</fullName>
    </submittedName>
</protein>